<dbReference type="GO" id="GO:0005829">
    <property type="term" value="C:cytosol"/>
    <property type="evidence" value="ECO:0007669"/>
    <property type="project" value="TreeGrafter"/>
</dbReference>
<dbReference type="SUPFAM" id="SSF53335">
    <property type="entry name" value="S-adenosyl-L-methionine-dependent methyltransferases"/>
    <property type="match status" value="1"/>
</dbReference>
<dbReference type="InterPro" id="IPR019410">
    <property type="entry name" value="Methyltransf_16"/>
</dbReference>
<dbReference type="Gene3D" id="3.40.50.150">
    <property type="entry name" value="Vaccinia Virus protein VP39"/>
    <property type="match status" value="1"/>
</dbReference>
<dbReference type="EMBL" id="JAJGCB010000003">
    <property type="protein sequence ID" value="KAJ8993441.1"/>
    <property type="molecule type" value="Genomic_DNA"/>
</dbReference>
<keyword evidence="1" id="KW-0689">Ribosomal protein</keyword>
<dbReference type="Pfam" id="PF10294">
    <property type="entry name" value="Methyltransf_16"/>
    <property type="match status" value="1"/>
</dbReference>
<proteinExistence type="predicted"/>
<keyword evidence="1" id="KW-0808">Transferase</keyword>
<dbReference type="PANTHER" id="PTHR14614">
    <property type="entry name" value="HEPATOCELLULAR CARCINOMA-ASSOCIATED ANTIGEN"/>
    <property type="match status" value="1"/>
</dbReference>
<organism evidence="1 2">
    <name type="scientific">Exophiala dermatitidis</name>
    <name type="common">Black yeast-like fungus</name>
    <name type="synonym">Wangiella dermatitidis</name>
    <dbReference type="NCBI Taxonomy" id="5970"/>
    <lineage>
        <taxon>Eukaryota</taxon>
        <taxon>Fungi</taxon>
        <taxon>Dikarya</taxon>
        <taxon>Ascomycota</taxon>
        <taxon>Pezizomycotina</taxon>
        <taxon>Eurotiomycetes</taxon>
        <taxon>Chaetothyriomycetidae</taxon>
        <taxon>Chaetothyriales</taxon>
        <taxon>Herpotrichiellaceae</taxon>
        <taxon>Exophiala</taxon>
    </lineage>
</organism>
<comment type="caution">
    <text evidence="1">The sequence shown here is derived from an EMBL/GenBank/DDBJ whole genome shotgun (WGS) entry which is preliminary data.</text>
</comment>
<dbReference type="PANTHER" id="PTHR14614:SF109">
    <property type="entry name" value="RIBOSOMAL LYSINE N-METHYLTRANSFERASE 5"/>
    <property type="match status" value="1"/>
</dbReference>
<dbReference type="GO" id="GO:0008757">
    <property type="term" value="F:S-adenosylmethionine-dependent methyltransferase activity"/>
    <property type="evidence" value="ECO:0007669"/>
    <property type="project" value="UniProtKB-ARBA"/>
</dbReference>
<keyword evidence="1" id="KW-0489">Methyltransferase</keyword>
<dbReference type="GO" id="GO:0032259">
    <property type="term" value="P:methylation"/>
    <property type="evidence" value="ECO:0007669"/>
    <property type="project" value="UniProtKB-KW"/>
</dbReference>
<dbReference type="GO" id="GO:0005840">
    <property type="term" value="C:ribosome"/>
    <property type="evidence" value="ECO:0007669"/>
    <property type="project" value="UniProtKB-KW"/>
</dbReference>
<accession>A0AAN6EXD3</accession>
<sequence length="315" mass="34404">MTSSRTIRPTQYLGNHISDYLGQEAVMIASALHTILGPPVQDAEEETFLLYTQDIPSNNLGMVDAKAETVEIEIGGHDYVLRQSPGLLTSNRAGGTTGAALWKITPLLASWLASLPPLLRDLGALHSESTVVELGCGVAGLLGLVLSRVVGCYVLTDQEYVMKYLKENILMNTAARKSATRTSNRKGNAQLERYQPRDNLRMVPLDWETTDVGILTSTIGPQGSIDLLVLCDCVYNDFLVSPLVQTCIDICRLGTTAEKNTIIVIAQQLRADSICELFLATLMKHFDVWRVPDEKISAELRSGSGYVVHLATLKG</sequence>
<evidence type="ECO:0000313" key="2">
    <source>
        <dbReference type="Proteomes" id="UP001161757"/>
    </source>
</evidence>
<keyword evidence="1" id="KW-0687">Ribonucleoprotein</keyword>
<evidence type="ECO:0000313" key="1">
    <source>
        <dbReference type="EMBL" id="KAJ8993441.1"/>
    </source>
</evidence>
<dbReference type="InterPro" id="IPR029063">
    <property type="entry name" value="SAM-dependent_MTases_sf"/>
</dbReference>
<reference evidence="1" key="1">
    <citation type="submission" date="2023-01" db="EMBL/GenBank/DDBJ databases">
        <title>Exophiala dermititidis isolated from Cystic Fibrosis Patient.</title>
        <authorList>
            <person name="Kurbessoian T."/>
            <person name="Crocker A."/>
            <person name="Murante D."/>
            <person name="Hogan D.A."/>
            <person name="Stajich J.E."/>
        </authorList>
    </citation>
    <scope>NUCLEOTIDE SEQUENCE</scope>
    <source>
        <strain evidence="1">Ex8</strain>
    </source>
</reference>
<name>A0AAN6EXD3_EXODE</name>
<protein>
    <submittedName>
        <fullName evidence="1">Ribosomal protein lysine methyltransferase</fullName>
    </submittedName>
</protein>
<gene>
    <name evidence="1" type="primary">RKM5</name>
    <name evidence="1" type="ORF">HRR80_001955</name>
</gene>
<dbReference type="Proteomes" id="UP001161757">
    <property type="component" value="Unassembled WGS sequence"/>
</dbReference>
<dbReference type="AlphaFoldDB" id="A0AAN6EXD3"/>
<dbReference type="GO" id="GO:0032991">
    <property type="term" value="C:protein-containing complex"/>
    <property type="evidence" value="ECO:0007669"/>
    <property type="project" value="TreeGrafter"/>
</dbReference>